<dbReference type="RefSeq" id="WP_431310357.1">
    <property type="nucleotide sequence ID" value="NZ_BSUK01000001.1"/>
</dbReference>
<protein>
    <submittedName>
        <fullName evidence="2">Uncharacterized protein</fullName>
    </submittedName>
</protein>
<dbReference type="Proteomes" id="UP001157091">
    <property type="component" value="Unassembled WGS sequence"/>
</dbReference>
<dbReference type="EMBL" id="BSUK01000001">
    <property type="protein sequence ID" value="GMA25990.1"/>
    <property type="molecule type" value="Genomic_DNA"/>
</dbReference>
<sequence length="101" mass="10929">MVRRDAARQGLDPGVVPEDLEILAGDRRGTLLHDEPDLGLLLRGREPQPGREALPDGVLAARTGEDEVDRREQSVLVERVDDREAGRTAPAEAAPGPPPPR</sequence>
<organism evidence="2 3">
    <name type="scientific">Luteimicrobium album</name>
    <dbReference type="NCBI Taxonomy" id="1054550"/>
    <lineage>
        <taxon>Bacteria</taxon>
        <taxon>Bacillati</taxon>
        <taxon>Actinomycetota</taxon>
        <taxon>Actinomycetes</taxon>
        <taxon>Micrococcales</taxon>
        <taxon>Luteimicrobium</taxon>
    </lineage>
</organism>
<feature type="compositionally biased region" description="Basic and acidic residues" evidence="1">
    <location>
        <begin position="63"/>
        <end position="86"/>
    </location>
</feature>
<name>A0ABQ6I5F9_9MICO</name>
<comment type="caution">
    <text evidence="2">The sequence shown here is derived from an EMBL/GenBank/DDBJ whole genome shotgun (WGS) entry which is preliminary data.</text>
</comment>
<evidence type="ECO:0000313" key="3">
    <source>
        <dbReference type="Proteomes" id="UP001157091"/>
    </source>
</evidence>
<reference evidence="3" key="1">
    <citation type="journal article" date="2019" name="Int. J. Syst. Evol. Microbiol.">
        <title>The Global Catalogue of Microorganisms (GCM) 10K type strain sequencing project: providing services to taxonomists for standard genome sequencing and annotation.</title>
        <authorList>
            <consortium name="The Broad Institute Genomics Platform"/>
            <consortium name="The Broad Institute Genome Sequencing Center for Infectious Disease"/>
            <person name="Wu L."/>
            <person name="Ma J."/>
        </authorList>
    </citation>
    <scope>NUCLEOTIDE SEQUENCE [LARGE SCALE GENOMIC DNA]</scope>
    <source>
        <strain evidence="3">NBRC 106348</strain>
    </source>
</reference>
<gene>
    <name evidence="2" type="ORF">GCM10025864_37490</name>
</gene>
<evidence type="ECO:0000256" key="1">
    <source>
        <dbReference type="SAM" id="MobiDB-lite"/>
    </source>
</evidence>
<proteinExistence type="predicted"/>
<feature type="region of interest" description="Disordered" evidence="1">
    <location>
        <begin position="41"/>
        <end position="101"/>
    </location>
</feature>
<evidence type="ECO:0000313" key="2">
    <source>
        <dbReference type="EMBL" id="GMA25990.1"/>
    </source>
</evidence>
<keyword evidence="3" id="KW-1185">Reference proteome</keyword>
<accession>A0ABQ6I5F9</accession>